<evidence type="ECO:0000256" key="1">
    <source>
        <dbReference type="PROSITE-ProRule" id="PRU00047"/>
    </source>
</evidence>
<dbReference type="InterPro" id="IPR025836">
    <property type="entry name" value="Zn_knuckle_CX2CX4HX4C"/>
</dbReference>
<dbReference type="EMBL" id="JAATIQ010000707">
    <property type="protein sequence ID" value="KAF4348271.1"/>
    <property type="molecule type" value="Genomic_DNA"/>
</dbReference>
<dbReference type="Pfam" id="PF14111">
    <property type="entry name" value="DUF4283"/>
    <property type="match status" value="1"/>
</dbReference>
<dbReference type="GO" id="GO:0003676">
    <property type="term" value="F:nucleic acid binding"/>
    <property type="evidence" value="ECO:0007669"/>
    <property type="project" value="InterPro"/>
</dbReference>
<evidence type="ECO:0000313" key="5">
    <source>
        <dbReference type="EMBL" id="KAF4376492.1"/>
    </source>
</evidence>
<keyword evidence="1" id="KW-0479">Metal-binding</keyword>
<keyword evidence="1" id="KW-0862">Zinc</keyword>
<dbReference type="PROSITE" id="PS50158">
    <property type="entry name" value="ZF_CCHC"/>
    <property type="match status" value="1"/>
</dbReference>
<protein>
    <recommendedName>
        <fullName evidence="3">CCHC-type domain-containing protein</fullName>
    </recommendedName>
</protein>
<feature type="compositionally biased region" description="Basic and acidic residues" evidence="2">
    <location>
        <begin position="221"/>
        <end position="234"/>
    </location>
</feature>
<reference evidence="4 6" key="1">
    <citation type="journal article" date="2020" name="bioRxiv">
        <title>Sequence and annotation of 42 cannabis genomes reveals extensive copy number variation in cannabinoid synthesis and pathogen resistance genes.</title>
        <authorList>
            <person name="Mckernan K.J."/>
            <person name="Helbert Y."/>
            <person name="Kane L.T."/>
            <person name="Ebling H."/>
            <person name="Zhang L."/>
            <person name="Liu B."/>
            <person name="Eaton Z."/>
            <person name="Mclaughlin S."/>
            <person name="Kingan S."/>
            <person name="Baybayan P."/>
            <person name="Concepcion G."/>
            <person name="Jordan M."/>
            <person name="Riva A."/>
            <person name="Barbazuk W."/>
            <person name="Harkins T."/>
        </authorList>
    </citation>
    <scope>NUCLEOTIDE SEQUENCE [LARGE SCALE GENOMIC DNA]</scope>
    <source>
        <strain evidence="6">cv. Jamaican Lion 4</strain>
        <strain evidence="4">Father</strain>
        <tissue evidence="4">Leaf</tissue>
    </source>
</reference>
<feature type="region of interest" description="Disordered" evidence="2">
    <location>
        <begin position="276"/>
        <end position="297"/>
    </location>
</feature>
<evidence type="ECO:0000313" key="4">
    <source>
        <dbReference type="EMBL" id="KAF4348271.1"/>
    </source>
</evidence>
<dbReference type="InterPro" id="IPR001878">
    <property type="entry name" value="Znf_CCHC"/>
</dbReference>
<keyword evidence="6" id="KW-1185">Reference proteome</keyword>
<dbReference type="AlphaFoldDB" id="A0A7J6DQ95"/>
<gene>
    <name evidence="4" type="ORF">G4B88_002672</name>
    <name evidence="5" type="ORF">G4B88_017228</name>
</gene>
<comment type="caution">
    <text evidence="4">The sequence shown here is derived from an EMBL/GenBank/DDBJ whole genome shotgun (WGS) entry which is preliminary data.</text>
</comment>
<proteinExistence type="predicted"/>
<dbReference type="InterPro" id="IPR040256">
    <property type="entry name" value="At4g02000-like"/>
</dbReference>
<dbReference type="InterPro" id="IPR025558">
    <property type="entry name" value="DUF4283"/>
</dbReference>
<dbReference type="Pfam" id="PF14392">
    <property type="entry name" value="zf-CCHC_4"/>
    <property type="match status" value="1"/>
</dbReference>
<evidence type="ECO:0000256" key="2">
    <source>
        <dbReference type="SAM" id="MobiDB-lite"/>
    </source>
</evidence>
<dbReference type="Proteomes" id="UP000583929">
    <property type="component" value="Unassembled WGS sequence"/>
</dbReference>
<dbReference type="GO" id="GO:0008270">
    <property type="term" value="F:zinc ion binding"/>
    <property type="evidence" value="ECO:0007669"/>
    <property type="project" value="UniProtKB-KW"/>
</dbReference>
<accession>A0A7J6DQ95</accession>
<feature type="domain" description="CCHC-type" evidence="3">
    <location>
        <begin position="177"/>
        <end position="190"/>
    </location>
</feature>
<dbReference type="PANTHER" id="PTHR31286">
    <property type="entry name" value="GLYCINE-RICH CELL WALL STRUCTURAL PROTEIN 1.8-LIKE"/>
    <property type="match status" value="1"/>
</dbReference>
<name>A0A7J6DQ95_CANSA</name>
<dbReference type="PANTHER" id="PTHR31286:SF167">
    <property type="entry name" value="OS09G0268800 PROTEIN"/>
    <property type="match status" value="1"/>
</dbReference>
<sequence length="456" mass="49545">MELVNALCPPNKGKSFSCLEASVILSPSSSSLKALSSLCLYSKVVAPMVVDAKALTEVVTSRWLKKVTVFSLVEESSMFSCFKLGFESEEDSEWALEQGPWSFKGYTFALRKWMPSVEGPICLVELEEDNPASWNLFLRVQVDFNIENPLVSGCFFDLGSGVKRWIQFKYEKIGIFCYFCGRLGHQRKGCSLSTPVTWGVDSVSPAVALECAGPSSLPRPDGARLEKVGSRREVTVTSRGLPGKGPVMQRKKWTPKKVTAEREIVRGISGFGKKMNRNLNFGKRPPETFPRVEPLTMGDNVSNPLGISIPNKEDVSLKSVPPFAVKENLSFVQGHGPFKRMGKKVSRQIEKGAVGGPPLVGREVEALQVMFHDGLSGPPGPKPICVQKEKRGSDLGCGPDGKVNGGPGCLNSKEVGPGGSLIDSNNKLLLKGSLRKGAALFLDLLRQLGLMVGRLT</sequence>
<feature type="region of interest" description="Disordered" evidence="2">
    <location>
        <begin position="220"/>
        <end position="249"/>
    </location>
</feature>
<evidence type="ECO:0000313" key="6">
    <source>
        <dbReference type="Proteomes" id="UP000583929"/>
    </source>
</evidence>
<keyword evidence="1" id="KW-0863">Zinc-finger</keyword>
<evidence type="ECO:0000259" key="3">
    <source>
        <dbReference type="PROSITE" id="PS50158"/>
    </source>
</evidence>
<organism evidence="4 6">
    <name type="scientific">Cannabis sativa</name>
    <name type="common">Hemp</name>
    <name type="synonym">Marijuana</name>
    <dbReference type="NCBI Taxonomy" id="3483"/>
    <lineage>
        <taxon>Eukaryota</taxon>
        <taxon>Viridiplantae</taxon>
        <taxon>Streptophyta</taxon>
        <taxon>Embryophyta</taxon>
        <taxon>Tracheophyta</taxon>
        <taxon>Spermatophyta</taxon>
        <taxon>Magnoliopsida</taxon>
        <taxon>eudicotyledons</taxon>
        <taxon>Gunneridae</taxon>
        <taxon>Pentapetalae</taxon>
        <taxon>rosids</taxon>
        <taxon>fabids</taxon>
        <taxon>Rosales</taxon>
        <taxon>Cannabaceae</taxon>
        <taxon>Cannabis</taxon>
    </lineage>
</organism>
<dbReference type="EMBL" id="JAATIQ010000153">
    <property type="protein sequence ID" value="KAF4376492.1"/>
    <property type="molecule type" value="Genomic_DNA"/>
</dbReference>